<gene>
    <name evidence="2" type="primary">jg1353</name>
    <name evidence="2" type="ORF">PAEG_LOCUS20613</name>
</gene>
<dbReference type="EMBL" id="CAKXAJ010025840">
    <property type="protein sequence ID" value="CAH2244698.1"/>
    <property type="molecule type" value="Genomic_DNA"/>
</dbReference>
<comment type="caution">
    <text evidence="2">The sequence shown here is derived from an EMBL/GenBank/DDBJ whole genome shotgun (WGS) entry which is preliminary data.</text>
</comment>
<dbReference type="AlphaFoldDB" id="A0A8S4S5L3"/>
<sequence>MWNALLATVFPATYKLSTFKARVNRLFLVKQVEFLGGAEGQESHPDSGLVKSLDQERRVAQKARNRTPTVDS</sequence>
<evidence type="ECO:0000313" key="2">
    <source>
        <dbReference type="EMBL" id="CAH2244698.1"/>
    </source>
</evidence>
<feature type="region of interest" description="Disordered" evidence="1">
    <location>
        <begin position="38"/>
        <end position="72"/>
    </location>
</feature>
<name>A0A8S4S5L3_9NEOP</name>
<reference evidence="2" key="1">
    <citation type="submission" date="2022-03" db="EMBL/GenBank/DDBJ databases">
        <authorList>
            <person name="Lindestad O."/>
        </authorList>
    </citation>
    <scope>NUCLEOTIDE SEQUENCE</scope>
</reference>
<dbReference type="Proteomes" id="UP000838756">
    <property type="component" value="Unassembled WGS sequence"/>
</dbReference>
<evidence type="ECO:0000256" key="1">
    <source>
        <dbReference type="SAM" id="MobiDB-lite"/>
    </source>
</evidence>
<organism evidence="2 3">
    <name type="scientific">Pararge aegeria aegeria</name>
    <dbReference type="NCBI Taxonomy" id="348720"/>
    <lineage>
        <taxon>Eukaryota</taxon>
        <taxon>Metazoa</taxon>
        <taxon>Ecdysozoa</taxon>
        <taxon>Arthropoda</taxon>
        <taxon>Hexapoda</taxon>
        <taxon>Insecta</taxon>
        <taxon>Pterygota</taxon>
        <taxon>Neoptera</taxon>
        <taxon>Endopterygota</taxon>
        <taxon>Lepidoptera</taxon>
        <taxon>Glossata</taxon>
        <taxon>Ditrysia</taxon>
        <taxon>Papilionoidea</taxon>
        <taxon>Nymphalidae</taxon>
        <taxon>Satyrinae</taxon>
        <taxon>Satyrini</taxon>
        <taxon>Parargina</taxon>
        <taxon>Pararge</taxon>
    </lineage>
</organism>
<proteinExistence type="predicted"/>
<evidence type="ECO:0000313" key="3">
    <source>
        <dbReference type="Proteomes" id="UP000838756"/>
    </source>
</evidence>
<keyword evidence="3" id="KW-1185">Reference proteome</keyword>
<accession>A0A8S4S5L3</accession>
<protein>
    <submittedName>
        <fullName evidence="2">Jg1353 protein</fullName>
    </submittedName>
</protein>